<name>A0ABN9WA32_9DINO</name>
<feature type="non-terminal residue" evidence="2">
    <location>
        <position position="162"/>
    </location>
</feature>
<proteinExistence type="predicted"/>
<protein>
    <submittedName>
        <fullName evidence="2">Uncharacterized protein</fullName>
    </submittedName>
</protein>
<dbReference type="Proteomes" id="UP001189429">
    <property type="component" value="Unassembled WGS sequence"/>
</dbReference>
<feature type="region of interest" description="Disordered" evidence="1">
    <location>
        <begin position="115"/>
        <end position="162"/>
    </location>
</feature>
<evidence type="ECO:0000313" key="3">
    <source>
        <dbReference type="Proteomes" id="UP001189429"/>
    </source>
</evidence>
<gene>
    <name evidence="2" type="ORF">PCOR1329_LOCUS64419</name>
</gene>
<comment type="caution">
    <text evidence="2">The sequence shown here is derived from an EMBL/GenBank/DDBJ whole genome shotgun (WGS) entry which is preliminary data.</text>
</comment>
<evidence type="ECO:0000313" key="2">
    <source>
        <dbReference type="EMBL" id="CAK0881638.1"/>
    </source>
</evidence>
<reference evidence="2" key="1">
    <citation type="submission" date="2023-10" db="EMBL/GenBank/DDBJ databases">
        <authorList>
            <person name="Chen Y."/>
            <person name="Shah S."/>
            <person name="Dougan E. K."/>
            <person name="Thang M."/>
            <person name="Chan C."/>
        </authorList>
    </citation>
    <scope>NUCLEOTIDE SEQUENCE [LARGE SCALE GENOMIC DNA]</scope>
</reference>
<feature type="non-terminal residue" evidence="2">
    <location>
        <position position="1"/>
    </location>
</feature>
<feature type="region of interest" description="Disordered" evidence="1">
    <location>
        <begin position="1"/>
        <end position="36"/>
    </location>
</feature>
<evidence type="ECO:0000256" key="1">
    <source>
        <dbReference type="SAM" id="MobiDB-lite"/>
    </source>
</evidence>
<sequence>RSGSRPRWPEADGWGGGPGRRLHGQRLWGGSGRPVLSRSPRVAVFPWIPATRAGRTAAAATPACEGDVCGIIEADGLELRELPAPAGGEAAAWRLSVLTVRAPRLPVVEDEDGDLVVQRSGRPAGAALPEPTAGLSAEGEPAEAQRRPSPLGGPRPGGAHRG</sequence>
<dbReference type="EMBL" id="CAUYUJ010018212">
    <property type="protein sequence ID" value="CAK0881638.1"/>
    <property type="molecule type" value="Genomic_DNA"/>
</dbReference>
<accession>A0ABN9WA32</accession>
<keyword evidence="3" id="KW-1185">Reference proteome</keyword>
<organism evidence="2 3">
    <name type="scientific">Prorocentrum cordatum</name>
    <dbReference type="NCBI Taxonomy" id="2364126"/>
    <lineage>
        <taxon>Eukaryota</taxon>
        <taxon>Sar</taxon>
        <taxon>Alveolata</taxon>
        <taxon>Dinophyceae</taxon>
        <taxon>Prorocentrales</taxon>
        <taxon>Prorocentraceae</taxon>
        <taxon>Prorocentrum</taxon>
    </lineage>
</organism>